<keyword evidence="6" id="KW-0966">Cell projection</keyword>
<keyword evidence="3" id="KW-0963">Cytoplasm</keyword>
<accession>A0ABP3XMV4</accession>
<evidence type="ECO:0000313" key="7">
    <source>
        <dbReference type="Proteomes" id="UP001500738"/>
    </source>
</evidence>
<proteinExistence type="inferred from homology"/>
<dbReference type="PANTHER" id="PTHR34773:SF1">
    <property type="entry name" value="FLAGELLAR SECRETION CHAPERONE FLIS"/>
    <property type="match status" value="1"/>
</dbReference>
<evidence type="ECO:0000256" key="5">
    <source>
        <dbReference type="ARBA" id="ARBA00023186"/>
    </source>
</evidence>
<evidence type="ECO:0000256" key="3">
    <source>
        <dbReference type="ARBA" id="ARBA00022490"/>
    </source>
</evidence>
<keyword evidence="7" id="KW-1185">Reference proteome</keyword>
<gene>
    <name evidence="6" type="primary">fliS</name>
    <name evidence="6" type="ORF">GCM10009115_23670</name>
</gene>
<organism evidence="6 7">
    <name type="scientific">Sphingopyxis soli</name>
    <dbReference type="NCBI Taxonomy" id="592051"/>
    <lineage>
        <taxon>Bacteria</taxon>
        <taxon>Pseudomonadati</taxon>
        <taxon>Pseudomonadota</taxon>
        <taxon>Alphaproteobacteria</taxon>
        <taxon>Sphingomonadales</taxon>
        <taxon>Sphingomonadaceae</taxon>
        <taxon>Sphingopyxis</taxon>
    </lineage>
</organism>
<dbReference type="InterPro" id="IPR036584">
    <property type="entry name" value="FliS_sf"/>
</dbReference>
<dbReference type="Proteomes" id="UP001500738">
    <property type="component" value="Unassembled WGS sequence"/>
</dbReference>
<evidence type="ECO:0000256" key="1">
    <source>
        <dbReference type="ARBA" id="ARBA00004514"/>
    </source>
</evidence>
<name>A0ABP3XMV4_9SPHN</name>
<reference evidence="7" key="1">
    <citation type="journal article" date="2019" name="Int. J. Syst. Evol. Microbiol.">
        <title>The Global Catalogue of Microorganisms (GCM) 10K type strain sequencing project: providing services to taxonomists for standard genome sequencing and annotation.</title>
        <authorList>
            <consortium name="The Broad Institute Genomics Platform"/>
            <consortium name="The Broad Institute Genome Sequencing Center for Infectious Disease"/>
            <person name="Wu L."/>
            <person name="Ma J."/>
        </authorList>
    </citation>
    <scope>NUCLEOTIDE SEQUENCE [LARGE SCALE GENOMIC DNA]</scope>
    <source>
        <strain evidence="7">JCM 15910</strain>
    </source>
</reference>
<dbReference type="EMBL" id="BAAAFE010000008">
    <property type="protein sequence ID" value="GAA0865379.1"/>
    <property type="molecule type" value="Genomic_DNA"/>
</dbReference>
<dbReference type="InterPro" id="IPR003713">
    <property type="entry name" value="FliS"/>
</dbReference>
<dbReference type="CDD" id="cd16098">
    <property type="entry name" value="FliS"/>
    <property type="match status" value="1"/>
</dbReference>
<keyword evidence="4" id="KW-1005">Bacterial flagellum biogenesis</keyword>
<keyword evidence="5" id="KW-0143">Chaperone</keyword>
<comment type="subcellular location">
    <subcellularLocation>
        <location evidence="1">Cytoplasm</location>
        <location evidence="1">Cytosol</location>
    </subcellularLocation>
</comment>
<evidence type="ECO:0000313" key="6">
    <source>
        <dbReference type="EMBL" id="GAA0865379.1"/>
    </source>
</evidence>
<comment type="similarity">
    <text evidence="2">Belongs to the FliS family.</text>
</comment>
<dbReference type="Gene3D" id="1.20.120.340">
    <property type="entry name" value="Flagellar protein FliS"/>
    <property type="match status" value="1"/>
</dbReference>
<sequence length="134" mass="14561">MVPMTTATASTVRATGLYRRLQNESRASAADPIELVTMLYDELETAVGVLAAMVRQGQRVSATEPAHRARAILIGLDVGLDHENGGDVAEALARVYRSMRRKLDNAVAANDADELDELLKGIVTVSSAWRQLRQ</sequence>
<keyword evidence="6" id="KW-0282">Flagellum</keyword>
<keyword evidence="6" id="KW-0969">Cilium</keyword>
<comment type="caution">
    <text evidence="6">The sequence shown here is derived from an EMBL/GenBank/DDBJ whole genome shotgun (WGS) entry which is preliminary data.</text>
</comment>
<dbReference type="PANTHER" id="PTHR34773">
    <property type="entry name" value="FLAGELLAR SECRETION CHAPERONE FLIS"/>
    <property type="match status" value="1"/>
</dbReference>
<dbReference type="Pfam" id="PF02561">
    <property type="entry name" value="FliS"/>
    <property type="match status" value="1"/>
</dbReference>
<evidence type="ECO:0000256" key="4">
    <source>
        <dbReference type="ARBA" id="ARBA00022795"/>
    </source>
</evidence>
<dbReference type="SUPFAM" id="SSF101116">
    <property type="entry name" value="Flagellar export chaperone FliS"/>
    <property type="match status" value="1"/>
</dbReference>
<evidence type="ECO:0000256" key="2">
    <source>
        <dbReference type="ARBA" id="ARBA00008787"/>
    </source>
</evidence>
<protein>
    <submittedName>
        <fullName evidence="6">Flagellar export chaperone FliS</fullName>
    </submittedName>
</protein>